<evidence type="ECO:0000313" key="3">
    <source>
        <dbReference type="EMBL" id="MBB5897719.1"/>
    </source>
</evidence>
<evidence type="ECO:0000256" key="1">
    <source>
        <dbReference type="SAM" id="MobiDB-lite"/>
    </source>
</evidence>
<proteinExistence type="predicted"/>
<organism evidence="3 4">
    <name type="scientific">Kutzneria kofuensis</name>
    <dbReference type="NCBI Taxonomy" id="103725"/>
    <lineage>
        <taxon>Bacteria</taxon>
        <taxon>Bacillati</taxon>
        <taxon>Actinomycetota</taxon>
        <taxon>Actinomycetes</taxon>
        <taxon>Pseudonocardiales</taxon>
        <taxon>Pseudonocardiaceae</taxon>
        <taxon>Kutzneria</taxon>
    </lineage>
</organism>
<accession>A0A7W9KS38</accession>
<comment type="caution">
    <text evidence="3">The sequence shown here is derived from an EMBL/GenBank/DDBJ whole genome shotgun (WGS) entry which is preliminary data.</text>
</comment>
<feature type="chain" id="PRO_5038775621" evidence="2">
    <location>
        <begin position="23"/>
        <end position="150"/>
    </location>
</feature>
<keyword evidence="2" id="KW-0732">Signal</keyword>
<name>A0A7W9KS38_9PSEU</name>
<dbReference type="PROSITE" id="PS51257">
    <property type="entry name" value="PROKAR_LIPOPROTEIN"/>
    <property type="match status" value="1"/>
</dbReference>
<sequence length="150" mass="15065">MMRRIHAGAALGLLLLLAGCGAANTGVGNGASQVTSTSLPPPTGAAPIGPNRATPDPTVVELRKTRFDRAAAGTGNELVVQYTAGGRADCSKLGRVDVVEADDAVTVTVLLGQVPGADCGGEQPMIAATFETTVTLKAPLGSRQIRDGAS</sequence>
<dbReference type="EMBL" id="JACHIR010000003">
    <property type="protein sequence ID" value="MBB5897719.1"/>
    <property type="molecule type" value="Genomic_DNA"/>
</dbReference>
<keyword evidence="4" id="KW-1185">Reference proteome</keyword>
<evidence type="ECO:0000256" key="2">
    <source>
        <dbReference type="SAM" id="SignalP"/>
    </source>
</evidence>
<feature type="region of interest" description="Disordered" evidence="1">
    <location>
        <begin position="29"/>
        <end position="56"/>
    </location>
</feature>
<dbReference type="RefSeq" id="WP_379815835.1">
    <property type="nucleotide sequence ID" value="NZ_JBHMBX010000011.1"/>
</dbReference>
<dbReference type="Proteomes" id="UP000585638">
    <property type="component" value="Unassembled WGS sequence"/>
</dbReference>
<protein>
    <submittedName>
        <fullName evidence="3">Uncharacterized protein</fullName>
    </submittedName>
</protein>
<dbReference type="AlphaFoldDB" id="A0A7W9KS38"/>
<evidence type="ECO:0000313" key="4">
    <source>
        <dbReference type="Proteomes" id="UP000585638"/>
    </source>
</evidence>
<feature type="signal peptide" evidence="2">
    <location>
        <begin position="1"/>
        <end position="22"/>
    </location>
</feature>
<gene>
    <name evidence="3" type="ORF">BJ998_008978</name>
</gene>
<reference evidence="3 4" key="1">
    <citation type="submission" date="2020-08" db="EMBL/GenBank/DDBJ databases">
        <title>Sequencing the genomes of 1000 actinobacteria strains.</title>
        <authorList>
            <person name="Klenk H.-P."/>
        </authorList>
    </citation>
    <scope>NUCLEOTIDE SEQUENCE [LARGE SCALE GENOMIC DNA]</scope>
    <source>
        <strain evidence="3 4">DSM 43851</strain>
    </source>
</reference>